<dbReference type="InterPro" id="IPR009057">
    <property type="entry name" value="Homeodomain-like_sf"/>
</dbReference>
<evidence type="ECO:0000256" key="1">
    <source>
        <dbReference type="ARBA" id="ARBA00023015"/>
    </source>
</evidence>
<dbReference type="PANTHER" id="PTHR46796:SF13">
    <property type="entry name" value="HTH-TYPE TRANSCRIPTIONAL ACTIVATOR RHAS"/>
    <property type="match status" value="1"/>
</dbReference>
<gene>
    <name evidence="5" type="ORF">XpopCFBP1817_05675</name>
</gene>
<dbReference type="SUPFAM" id="SSF46689">
    <property type="entry name" value="Homeodomain-like"/>
    <property type="match status" value="2"/>
</dbReference>
<evidence type="ECO:0000256" key="2">
    <source>
        <dbReference type="ARBA" id="ARBA00023125"/>
    </source>
</evidence>
<reference evidence="6" key="1">
    <citation type="submission" date="2016-08" db="EMBL/GenBank/DDBJ databases">
        <authorList>
            <person name="Merda D."/>
            <person name="Briand M."/>
            <person name="Taghouti G."/>
            <person name="Carrere S."/>
            <person name="Gouzy J."/>
            <person name="Portier P."/>
            <person name="Jacques M.-A."/>
            <person name="Fischer-Le Saux M."/>
        </authorList>
    </citation>
    <scope>NUCLEOTIDE SEQUENCE [LARGE SCALE GENOMIC DNA]</scope>
    <source>
        <strain evidence="6">CFBP1817</strain>
    </source>
</reference>
<dbReference type="InterPro" id="IPR020449">
    <property type="entry name" value="Tscrpt_reg_AraC-type_HTH"/>
</dbReference>
<dbReference type="Pfam" id="PF08448">
    <property type="entry name" value="PAS_4"/>
    <property type="match status" value="1"/>
</dbReference>
<dbReference type="InterPro" id="IPR000014">
    <property type="entry name" value="PAS"/>
</dbReference>
<keyword evidence="1" id="KW-0805">Transcription regulation</keyword>
<accession>A0A2S7EVB7</accession>
<keyword evidence="3" id="KW-0804">Transcription</keyword>
<dbReference type="InterPro" id="IPR013656">
    <property type="entry name" value="PAS_4"/>
</dbReference>
<dbReference type="Pfam" id="PF12833">
    <property type="entry name" value="HTH_18"/>
    <property type="match status" value="1"/>
</dbReference>
<protein>
    <submittedName>
        <fullName evidence="5">AraC family transcriptional regulator</fullName>
    </submittedName>
</protein>
<keyword evidence="6" id="KW-1185">Reference proteome</keyword>
<dbReference type="Gene3D" id="1.10.10.60">
    <property type="entry name" value="Homeodomain-like"/>
    <property type="match status" value="2"/>
</dbReference>
<dbReference type="Proteomes" id="UP000239939">
    <property type="component" value="Unassembled WGS sequence"/>
</dbReference>
<comment type="caution">
    <text evidence="5">The sequence shown here is derived from an EMBL/GenBank/DDBJ whole genome shotgun (WGS) entry which is preliminary data.</text>
</comment>
<dbReference type="SUPFAM" id="SSF55785">
    <property type="entry name" value="PYP-like sensor domain (PAS domain)"/>
    <property type="match status" value="1"/>
</dbReference>
<organism evidence="5 6">
    <name type="scientific">Xanthomonas populi</name>
    <dbReference type="NCBI Taxonomy" id="53414"/>
    <lineage>
        <taxon>Bacteria</taxon>
        <taxon>Pseudomonadati</taxon>
        <taxon>Pseudomonadota</taxon>
        <taxon>Gammaproteobacteria</taxon>
        <taxon>Lysobacterales</taxon>
        <taxon>Lysobacteraceae</taxon>
        <taxon>Xanthomonas</taxon>
    </lineage>
</organism>
<dbReference type="InterPro" id="IPR018062">
    <property type="entry name" value="HTH_AraC-typ_CS"/>
</dbReference>
<dbReference type="AlphaFoldDB" id="A0A2S7EVB7"/>
<dbReference type="RefSeq" id="WP_128416374.1">
    <property type="nucleotide sequence ID" value="NZ_MDEJ01000023.1"/>
</dbReference>
<sequence>MKRIDPADLEALFDAVPDVLFFVKDRQGRYTHVNQTMLRRLGLKSRKELIGKRVAEVYPSGLGANYANQDEQVLAGAVIDNLLELHLFANREPGWCLTCKRPLLVNGKVQGIIGISRDLGPQDGHASQYEKLRLALAYLNANYAQNVRIQALVEITGFSMSKLQRSFRKVFQLTPQQVLAKLRLQMAMHLLHGNKSLTEIGHACGFSDQSAFARQFKLAVGMTPREYRALANAAQCPAETPESLSTRRLRSS</sequence>
<dbReference type="InterPro" id="IPR035965">
    <property type="entry name" value="PAS-like_dom_sf"/>
</dbReference>
<dbReference type="PANTHER" id="PTHR46796">
    <property type="entry name" value="HTH-TYPE TRANSCRIPTIONAL ACTIVATOR RHAS-RELATED"/>
    <property type="match status" value="1"/>
</dbReference>
<evidence type="ECO:0000256" key="3">
    <source>
        <dbReference type="ARBA" id="ARBA00023163"/>
    </source>
</evidence>
<dbReference type="PROSITE" id="PS01124">
    <property type="entry name" value="HTH_ARAC_FAMILY_2"/>
    <property type="match status" value="1"/>
</dbReference>
<dbReference type="PROSITE" id="PS00041">
    <property type="entry name" value="HTH_ARAC_FAMILY_1"/>
    <property type="match status" value="1"/>
</dbReference>
<dbReference type="GO" id="GO:0003700">
    <property type="term" value="F:DNA-binding transcription factor activity"/>
    <property type="evidence" value="ECO:0007669"/>
    <property type="project" value="InterPro"/>
</dbReference>
<evidence type="ECO:0000259" key="4">
    <source>
        <dbReference type="PROSITE" id="PS01124"/>
    </source>
</evidence>
<dbReference type="GO" id="GO:0043565">
    <property type="term" value="F:sequence-specific DNA binding"/>
    <property type="evidence" value="ECO:0007669"/>
    <property type="project" value="InterPro"/>
</dbReference>
<evidence type="ECO:0000313" key="5">
    <source>
        <dbReference type="EMBL" id="PPU97057.1"/>
    </source>
</evidence>
<dbReference type="EMBL" id="MDEJ01000023">
    <property type="protein sequence ID" value="PPU97057.1"/>
    <property type="molecule type" value="Genomic_DNA"/>
</dbReference>
<name>A0A2S7EVB7_9XANT</name>
<dbReference type="InterPro" id="IPR050204">
    <property type="entry name" value="AraC_XylS_family_regulators"/>
</dbReference>
<evidence type="ECO:0000313" key="6">
    <source>
        <dbReference type="Proteomes" id="UP000239939"/>
    </source>
</evidence>
<dbReference type="CDD" id="cd00130">
    <property type="entry name" value="PAS"/>
    <property type="match status" value="1"/>
</dbReference>
<feature type="domain" description="HTH araC/xylS-type" evidence="4">
    <location>
        <begin position="133"/>
        <end position="230"/>
    </location>
</feature>
<dbReference type="SMART" id="SM00342">
    <property type="entry name" value="HTH_ARAC"/>
    <property type="match status" value="1"/>
</dbReference>
<dbReference type="PRINTS" id="PR00032">
    <property type="entry name" value="HTHARAC"/>
</dbReference>
<dbReference type="InterPro" id="IPR018060">
    <property type="entry name" value="HTH_AraC"/>
</dbReference>
<dbReference type="Gene3D" id="3.30.450.20">
    <property type="entry name" value="PAS domain"/>
    <property type="match status" value="1"/>
</dbReference>
<dbReference type="SMART" id="SM00091">
    <property type="entry name" value="PAS"/>
    <property type="match status" value="1"/>
</dbReference>
<dbReference type="OrthoDB" id="6146868at2"/>
<keyword evidence="2" id="KW-0238">DNA-binding</keyword>
<proteinExistence type="predicted"/>